<evidence type="ECO:0000256" key="2">
    <source>
        <dbReference type="SAM" id="MobiDB-lite"/>
    </source>
</evidence>
<dbReference type="PANTHER" id="PTHR35140:SF1">
    <property type="entry name" value="MITOTIC CHECK POINT PROTEIN BFA1"/>
    <property type="match status" value="1"/>
</dbReference>
<sequence>MSRDRIATVRGSKLAMLQQWNEDDDEEGDDRDFLLHLELGKDELLLDDFQTLKLSGGQTLFTPPVAEGIPRPSLSPGMFMKYVEKDDDEITFSDDGVPDQLNIDNLKKNQIRQTAGSDHRFLPATTTSPLRRRSLSDYSENTETDITEMNDDDFEEIDNIFGKEESGIYSSGGGIDTQKPDTSRASDRLAKKKRQLQKEADLEDRELFQKYRKHHGEEVNTLKLKDLHKYQLESNLEKDALENERTVNYEYTRDDFESFEDGFDADLPAQIEPERLRHFHSSGNKGGRIQHKTSMPVFPNSLRSSKLTKFKSTMDLASAFEKKEHPVFNNSNKLIRKLDRMPSFHSRKELNAAMEYQDDEELNNDMERKKKELLEKYMEITEKQKQLKTSPKRSSGLLKSAGAKRHGVGLVRYLNDKSAVPVGSTNGNMKFNARTKRWEGNEHELLRFDEEAQEHPSSRKQPSLITLKEFDRRVETIKGNMKYDAENLRWVNLDESDEVENHIFDELPDLEPNDIPRYRMPIKGKLNDRGVSTFTQRTILSVSSDRSSALSASAGDEFQLGPKLMAKFHKEELKIYKKTHHWFGPNESYKVDRARTFNSEYFWEIRKMVMDDDNTN</sequence>
<accession>A0A1L0B9D1</accession>
<feature type="region of interest" description="Disordered" evidence="2">
    <location>
        <begin position="165"/>
        <end position="187"/>
    </location>
</feature>
<dbReference type="PANTHER" id="PTHR35140">
    <property type="entry name" value="MITOTIC CHECK POINT PROTEIN BFA1"/>
    <property type="match status" value="1"/>
</dbReference>
<dbReference type="GO" id="GO:0005096">
    <property type="term" value="F:GTPase activator activity"/>
    <property type="evidence" value="ECO:0007669"/>
    <property type="project" value="InterPro"/>
</dbReference>
<evidence type="ECO:0000313" key="4">
    <source>
        <dbReference type="Proteomes" id="UP000182334"/>
    </source>
</evidence>
<organism evidence="3 4">
    <name type="scientific">Sungouiella intermedia</name>
    <dbReference type="NCBI Taxonomy" id="45354"/>
    <lineage>
        <taxon>Eukaryota</taxon>
        <taxon>Fungi</taxon>
        <taxon>Dikarya</taxon>
        <taxon>Ascomycota</taxon>
        <taxon>Saccharomycotina</taxon>
        <taxon>Pichiomycetes</taxon>
        <taxon>Metschnikowiaceae</taxon>
        <taxon>Sungouiella</taxon>
    </lineage>
</organism>
<reference evidence="3 4" key="1">
    <citation type="submission" date="2016-10" db="EMBL/GenBank/DDBJ databases">
        <authorList>
            <person name="de Groot N.N."/>
        </authorList>
    </citation>
    <scope>NUCLEOTIDE SEQUENCE [LARGE SCALE GENOMIC DNA]</scope>
    <source>
        <strain evidence="3 4">CBS 141442</strain>
    </source>
</reference>
<evidence type="ECO:0000313" key="3">
    <source>
        <dbReference type="EMBL" id="SGZ47716.1"/>
    </source>
</evidence>
<proteinExistence type="predicted"/>
<dbReference type="GO" id="GO:1990334">
    <property type="term" value="C:Bfa1-Bub2 complex"/>
    <property type="evidence" value="ECO:0007669"/>
    <property type="project" value="InterPro"/>
</dbReference>
<feature type="region of interest" description="Disordered" evidence="2">
    <location>
        <begin position="281"/>
        <end position="300"/>
    </location>
</feature>
<dbReference type="AlphaFoldDB" id="A0A1L0B9D1"/>
<name>A0A1L0B9D1_9ASCO</name>
<dbReference type="GO" id="GO:0044732">
    <property type="term" value="C:mitotic spindle pole body"/>
    <property type="evidence" value="ECO:0007669"/>
    <property type="project" value="TreeGrafter"/>
</dbReference>
<dbReference type="GO" id="GO:0031578">
    <property type="term" value="P:mitotic spindle orientation checkpoint signaling"/>
    <property type="evidence" value="ECO:0007669"/>
    <property type="project" value="TreeGrafter"/>
</dbReference>
<dbReference type="OrthoDB" id="19159at2759"/>
<feature type="compositionally biased region" description="Basic and acidic residues" evidence="2">
    <location>
        <begin position="178"/>
        <end position="187"/>
    </location>
</feature>
<dbReference type="InterPro" id="IPR034586">
    <property type="entry name" value="Bfa1/Byr4"/>
</dbReference>
<evidence type="ECO:0000256" key="1">
    <source>
        <dbReference type="SAM" id="Coils"/>
    </source>
</evidence>
<keyword evidence="4" id="KW-1185">Reference proteome</keyword>
<keyword evidence="1" id="KW-0175">Coiled coil</keyword>
<dbReference type="STRING" id="45354.A0A1L0B9D1"/>
<protein>
    <submittedName>
        <fullName evidence="3">CIC11C00000003306</fullName>
    </submittedName>
</protein>
<dbReference type="EMBL" id="LT635756">
    <property type="protein sequence ID" value="SGZ47716.1"/>
    <property type="molecule type" value="Genomic_DNA"/>
</dbReference>
<dbReference type="Proteomes" id="UP000182334">
    <property type="component" value="Chromosome I"/>
</dbReference>
<gene>
    <name evidence="3" type="ORF">SAMEA4029010_CIC11G00000003306</name>
</gene>
<feature type="coiled-coil region" evidence="1">
    <location>
        <begin position="356"/>
        <end position="390"/>
    </location>
</feature>